<evidence type="ECO:0000256" key="1">
    <source>
        <dbReference type="SAM" id="Coils"/>
    </source>
</evidence>
<dbReference type="AlphaFoldDB" id="A0A8S1ER41"/>
<gene>
    <name evidence="3" type="ORF">CBOVIS_LOCUS6076</name>
</gene>
<organism evidence="3 4">
    <name type="scientific">Caenorhabditis bovis</name>
    <dbReference type="NCBI Taxonomy" id="2654633"/>
    <lineage>
        <taxon>Eukaryota</taxon>
        <taxon>Metazoa</taxon>
        <taxon>Ecdysozoa</taxon>
        <taxon>Nematoda</taxon>
        <taxon>Chromadorea</taxon>
        <taxon>Rhabditida</taxon>
        <taxon>Rhabditina</taxon>
        <taxon>Rhabditomorpha</taxon>
        <taxon>Rhabditoidea</taxon>
        <taxon>Rhabditidae</taxon>
        <taxon>Peloderinae</taxon>
        <taxon>Caenorhabditis</taxon>
    </lineage>
</organism>
<feature type="coiled-coil region" evidence="1">
    <location>
        <begin position="427"/>
        <end position="529"/>
    </location>
</feature>
<accession>A0A8S1ER41</accession>
<feature type="compositionally biased region" description="Basic residues" evidence="2">
    <location>
        <begin position="645"/>
        <end position="677"/>
    </location>
</feature>
<dbReference type="OrthoDB" id="5871933at2759"/>
<feature type="region of interest" description="Disordered" evidence="2">
    <location>
        <begin position="641"/>
        <end position="719"/>
    </location>
</feature>
<feature type="region of interest" description="Disordered" evidence="2">
    <location>
        <begin position="24"/>
        <end position="61"/>
    </location>
</feature>
<keyword evidence="4" id="KW-1185">Reference proteome</keyword>
<dbReference type="EMBL" id="CADEPM010000003">
    <property type="protein sequence ID" value="CAB3403633.1"/>
    <property type="molecule type" value="Genomic_DNA"/>
</dbReference>
<reference evidence="3 4" key="1">
    <citation type="submission" date="2020-04" db="EMBL/GenBank/DDBJ databases">
        <authorList>
            <person name="Laetsch R D."/>
            <person name="Stevens L."/>
            <person name="Kumar S."/>
            <person name="Blaxter L. M."/>
        </authorList>
    </citation>
    <scope>NUCLEOTIDE SEQUENCE [LARGE SCALE GENOMIC DNA]</scope>
</reference>
<proteinExistence type="predicted"/>
<feature type="region of interest" description="Disordered" evidence="2">
    <location>
        <begin position="262"/>
        <end position="307"/>
    </location>
</feature>
<name>A0A8S1ER41_9PELO</name>
<feature type="compositionally biased region" description="Basic residues" evidence="2">
    <location>
        <begin position="540"/>
        <end position="556"/>
    </location>
</feature>
<keyword evidence="1" id="KW-0175">Coiled coil</keyword>
<evidence type="ECO:0000313" key="3">
    <source>
        <dbReference type="EMBL" id="CAB3403633.1"/>
    </source>
</evidence>
<feature type="region of interest" description="Disordered" evidence="2">
    <location>
        <begin position="759"/>
        <end position="778"/>
    </location>
</feature>
<feature type="compositionally biased region" description="Basic and acidic residues" evidence="2">
    <location>
        <begin position="271"/>
        <end position="307"/>
    </location>
</feature>
<feature type="region of interest" description="Disordered" evidence="2">
    <location>
        <begin position="587"/>
        <end position="618"/>
    </location>
</feature>
<feature type="compositionally biased region" description="Pro residues" evidence="2">
    <location>
        <begin position="27"/>
        <end position="37"/>
    </location>
</feature>
<sequence length="918" mass="107819">MEVRLISNCFHMVRLNPVVKAKDPVVEPAPEPPPSPPKRGRGRGRGGNTASGRKNKLDENRVEFAPPEISTEKLPEYDLHNLKCPLTADIHANLILPKYATVQTGWTRKEFKVRKLRIVDERRVFFMKDKKKRKDLMKMAKIGMIREGKNGQQLIKSKMKWQLKKIVKRVRKRTSKVKKMKNVAKRAKNHNRTLPSCLIWPLKHEMKINKEVWMKDEVYGARRVLYSKNKTSLGFMDIEMVDGTRNKYLSTLPRTVREVETAKYPKVSSNNKEEDLKNEGVEVDEQKPPEEYAEEKPEEKPEEPMKMSKELRNILDIPSKKGKPKKLMYNMVKNCHDIKMYLTTLQEMKPIEKPPPKRRREALRIAYSRPGMKQSMPFNLFRRYAMYKLYEQHRREKAKTPRKLPSVRVFHTRAVQKWTRKSLIMTFKRQMEKIRDKKRKLEFLKNVNAVRRGWIKHCRRRQKLRRKKLARKEENVEKIRRTVSEKKARKKKAKIKKIAKKGTFKKKTLKRIKKKNEDLKKKKEMKKVSFDRKTLVRESKQKKKKKDTSNKVKARMKGKLKIGTKKKLKTKRRLVDQLLLNRLKSMKKGESLKKSGSAGEKKLKMPHSQIKTKTKVAKGLVRPRTKLEILTKLIRRYEAGMGKGGLRRSKVSARKGLKKKEKSRLGSKKRSSKKPLKMKTEDDVNVKSENVDTAEKKKKKVVPKEGEESPIICEEGPSTSGIITKEKSKLKKNSKIGDTKSKKSLNVEEIDENFIEMSSQLNEKEKNSKKMKKKTTTTSISKKTDAKATKQFNLKDNVVKKRDVFITKELLLKSIAPRPKKQSRYSKFMSKIKKHRTVKLQPNQYNGYHDMRDIRYFLQNVSEESREALMNSIEELPLEDMEACARKEQEKLIDEAVELAVRVITEIIFLWFSFERNT</sequence>
<feature type="region of interest" description="Disordered" evidence="2">
    <location>
        <begin position="532"/>
        <end position="556"/>
    </location>
</feature>
<comment type="caution">
    <text evidence="3">The sequence shown here is derived from an EMBL/GenBank/DDBJ whole genome shotgun (WGS) entry which is preliminary data.</text>
</comment>
<feature type="compositionally biased region" description="Basic and acidic residues" evidence="2">
    <location>
        <begin position="587"/>
        <end position="603"/>
    </location>
</feature>
<feature type="compositionally biased region" description="Basic and acidic residues" evidence="2">
    <location>
        <begin position="678"/>
        <end position="695"/>
    </location>
</feature>
<dbReference type="Proteomes" id="UP000494206">
    <property type="component" value="Unassembled WGS sequence"/>
</dbReference>
<evidence type="ECO:0000256" key="2">
    <source>
        <dbReference type="SAM" id="MobiDB-lite"/>
    </source>
</evidence>
<evidence type="ECO:0000313" key="4">
    <source>
        <dbReference type="Proteomes" id="UP000494206"/>
    </source>
</evidence>
<protein>
    <submittedName>
        <fullName evidence="3">Uncharacterized protein</fullName>
    </submittedName>
</protein>